<sequence>FVFGFHRRASVQGVQGWDARGKQSSFYDHERIHSRSRIIQLAIDARQKSYTDETPYVYLPMVQEAESLRWSQQTRETVLKNYNHLDLGI</sequence>
<accession>A0A382VZC1</accession>
<evidence type="ECO:0000313" key="1">
    <source>
        <dbReference type="EMBL" id="SVD51877.1"/>
    </source>
</evidence>
<feature type="non-terminal residue" evidence="1">
    <location>
        <position position="1"/>
    </location>
</feature>
<name>A0A382VZC1_9ZZZZ</name>
<organism evidence="1">
    <name type="scientific">marine metagenome</name>
    <dbReference type="NCBI Taxonomy" id="408172"/>
    <lineage>
        <taxon>unclassified sequences</taxon>
        <taxon>metagenomes</taxon>
        <taxon>ecological metagenomes</taxon>
    </lineage>
</organism>
<gene>
    <name evidence="1" type="ORF">METZ01_LOCUS404731</name>
</gene>
<dbReference type="EMBL" id="UINC01155808">
    <property type="protein sequence ID" value="SVD51877.1"/>
    <property type="molecule type" value="Genomic_DNA"/>
</dbReference>
<dbReference type="AlphaFoldDB" id="A0A382VZC1"/>
<proteinExistence type="predicted"/>
<reference evidence="1" key="1">
    <citation type="submission" date="2018-05" db="EMBL/GenBank/DDBJ databases">
        <authorList>
            <person name="Lanie J.A."/>
            <person name="Ng W.-L."/>
            <person name="Kazmierczak K.M."/>
            <person name="Andrzejewski T.M."/>
            <person name="Davidsen T.M."/>
            <person name="Wayne K.J."/>
            <person name="Tettelin H."/>
            <person name="Glass J.I."/>
            <person name="Rusch D."/>
            <person name="Podicherti R."/>
            <person name="Tsui H.-C.T."/>
            <person name="Winkler M.E."/>
        </authorList>
    </citation>
    <scope>NUCLEOTIDE SEQUENCE</scope>
</reference>
<protein>
    <submittedName>
        <fullName evidence="1">Uncharacterized protein</fullName>
    </submittedName>
</protein>